<keyword evidence="2" id="KW-0732">Signal</keyword>
<protein>
    <submittedName>
        <fullName evidence="4">Serine, glycine, tyrosine and glutamine-rich protein-like</fullName>
    </submittedName>
</protein>
<dbReference type="RefSeq" id="XP_022346012.1">
    <property type="nucleotide sequence ID" value="XM_022490304.1"/>
</dbReference>
<feature type="signal peptide" evidence="2">
    <location>
        <begin position="1"/>
        <end position="22"/>
    </location>
</feature>
<feature type="chain" id="PRO_5034911092" evidence="2">
    <location>
        <begin position="23"/>
        <end position="138"/>
    </location>
</feature>
<evidence type="ECO:0000256" key="2">
    <source>
        <dbReference type="SAM" id="SignalP"/>
    </source>
</evidence>
<evidence type="ECO:0000313" key="3">
    <source>
        <dbReference type="Proteomes" id="UP000694844"/>
    </source>
</evidence>
<evidence type="ECO:0000313" key="4">
    <source>
        <dbReference type="RefSeq" id="XP_022346012.1"/>
    </source>
</evidence>
<keyword evidence="3" id="KW-1185">Reference proteome</keyword>
<dbReference type="AlphaFoldDB" id="A0A8B8F1F3"/>
<sequence length="138" mass="14581">MLLRGLLLLTLVGIFTVPGSRGWIMGDFFSEYRDIMSNCRRDGGYCINPYRMAAGEQENEGGAAPAGGAGGGGARGGRGRGRGGQQARRPAWISGGRSMRTVSLGTTTLGVTDRAESVVHLLVTAMVHWPSISEVIVE</sequence>
<dbReference type="GeneID" id="111138375"/>
<name>A0A8B8F1F3_CRAVI</name>
<organism evidence="3 4">
    <name type="scientific">Crassostrea virginica</name>
    <name type="common">Eastern oyster</name>
    <dbReference type="NCBI Taxonomy" id="6565"/>
    <lineage>
        <taxon>Eukaryota</taxon>
        <taxon>Metazoa</taxon>
        <taxon>Spiralia</taxon>
        <taxon>Lophotrochozoa</taxon>
        <taxon>Mollusca</taxon>
        <taxon>Bivalvia</taxon>
        <taxon>Autobranchia</taxon>
        <taxon>Pteriomorphia</taxon>
        <taxon>Ostreida</taxon>
        <taxon>Ostreoidea</taxon>
        <taxon>Ostreidae</taxon>
        <taxon>Crassostrea</taxon>
    </lineage>
</organism>
<dbReference type="OrthoDB" id="6144816at2759"/>
<evidence type="ECO:0000256" key="1">
    <source>
        <dbReference type="SAM" id="MobiDB-lite"/>
    </source>
</evidence>
<accession>A0A8B8F1F3</accession>
<feature type="compositionally biased region" description="Gly residues" evidence="1">
    <location>
        <begin position="64"/>
        <end position="76"/>
    </location>
</feature>
<dbReference type="Proteomes" id="UP000694844">
    <property type="component" value="Chromosome 5"/>
</dbReference>
<dbReference type="KEGG" id="cvn:111138375"/>
<reference evidence="4" key="1">
    <citation type="submission" date="2025-08" db="UniProtKB">
        <authorList>
            <consortium name="RefSeq"/>
        </authorList>
    </citation>
    <scope>IDENTIFICATION</scope>
    <source>
        <tissue evidence="4">Whole sample</tissue>
    </source>
</reference>
<proteinExistence type="predicted"/>
<feature type="region of interest" description="Disordered" evidence="1">
    <location>
        <begin position="57"/>
        <end position="95"/>
    </location>
</feature>
<gene>
    <name evidence="4" type="primary">LOC111138375</name>
</gene>